<dbReference type="GO" id="GO:0016740">
    <property type="term" value="F:transferase activity"/>
    <property type="evidence" value="ECO:0007669"/>
    <property type="project" value="UniProtKB-KW"/>
</dbReference>
<evidence type="ECO:0000256" key="6">
    <source>
        <dbReference type="ARBA" id="ARBA00023136"/>
    </source>
</evidence>
<dbReference type="InterPro" id="IPR050448">
    <property type="entry name" value="OpgB/LTA_synthase_biosynth"/>
</dbReference>
<protein>
    <submittedName>
        <fullName evidence="9">Phosphoglycerol transferase MdoB</fullName>
    </submittedName>
</protein>
<sequence length="692" mass="79238">MIRNFAKGIPFLLFILLFFINIYLVGGLITFGDLRGVIDWAQIHTASLGTVIFLLSILSWGALLYTFYKKGWVEPVYKSKIYRIFSSLLLCLYIAAISAFLIIAYHLGIEELGETTEWIQQYPERFSFTVFLLALVTFGLILIIGEAYMASGLALIIFFLISVANYFKKEFRNEPLFPYDFVQIGQLGEVIPMISGAFSLPIVFAISLCIVVAAFLWWKLPKITLGWITRLVLLVPVVYLVYSFFLYEDRFTAAYYEEYASIMPWNQQNNYYYNGPVIGMISNLKIDVVQKPDSYSEPAMEESMVHAEETDGEGVSENKETVKPNIVLYMNETFWDPTNLDVKFSEDPMPNIRALMDENPAGTFFSPTFGGETANVEFEALTSFSMNYINPGGNPFNNLLSNKPYPSFVSYLNDRGYYTEAMHPNGGNLYRRQNVYPNLGFDTYKFIDDMTYTEKDNKQFVSDESVARELLDTLKEEKDPSFVHAVTIANHLPYDADKYEGGSTISVEGEGLSQDSKTRIETYAEGIKRSDQTLQWLYEEILKLDEPTILVFFGDHLPSIGANLKAFKETGYGDEEDQQTNPKFYETPLLLLSNYDSGIEKDLGTMSPIYLAPFISEEVGLETHRLYDFMLEMKEEIPAFRNRIYMPAENEVVESTEDLPQSTQDILQDYHHFQYDVLTGKQHVVDQLYTEE</sequence>
<keyword evidence="10" id="KW-1185">Reference proteome</keyword>
<dbReference type="InterPro" id="IPR000917">
    <property type="entry name" value="Sulfatase_N"/>
</dbReference>
<feature type="transmembrane region" description="Helical" evidence="7">
    <location>
        <begin position="80"/>
        <end position="105"/>
    </location>
</feature>
<dbReference type="InterPro" id="IPR017850">
    <property type="entry name" value="Alkaline_phosphatase_core_sf"/>
</dbReference>
<evidence type="ECO:0000256" key="4">
    <source>
        <dbReference type="ARBA" id="ARBA00022692"/>
    </source>
</evidence>
<evidence type="ECO:0000256" key="1">
    <source>
        <dbReference type="ARBA" id="ARBA00004651"/>
    </source>
</evidence>
<feature type="domain" description="Sulfatase N-terminal" evidence="8">
    <location>
        <begin position="324"/>
        <end position="617"/>
    </location>
</feature>
<comment type="subcellular location">
    <subcellularLocation>
        <location evidence="1">Cell membrane</location>
        <topology evidence="1">Multi-pass membrane protein</topology>
    </subcellularLocation>
</comment>
<evidence type="ECO:0000256" key="3">
    <source>
        <dbReference type="ARBA" id="ARBA00022475"/>
    </source>
</evidence>
<dbReference type="PANTHER" id="PTHR47371">
    <property type="entry name" value="LIPOTEICHOIC ACID SYNTHASE"/>
    <property type="match status" value="1"/>
</dbReference>
<dbReference type="RefSeq" id="WP_075035362.1">
    <property type="nucleotide sequence ID" value="NZ_FOSB01000002.1"/>
</dbReference>
<keyword evidence="3" id="KW-1003">Cell membrane</keyword>
<dbReference type="GO" id="GO:0005886">
    <property type="term" value="C:plasma membrane"/>
    <property type="evidence" value="ECO:0007669"/>
    <property type="project" value="UniProtKB-SubCell"/>
</dbReference>
<dbReference type="Pfam" id="PF00884">
    <property type="entry name" value="Sulfatase"/>
    <property type="match status" value="1"/>
</dbReference>
<dbReference type="SUPFAM" id="SSF53649">
    <property type="entry name" value="Alkaline phosphatase-like"/>
    <property type="match status" value="1"/>
</dbReference>
<reference evidence="10" key="1">
    <citation type="submission" date="2016-10" db="EMBL/GenBank/DDBJ databases">
        <authorList>
            <person name="Varghese N."/>
            <person name="Submissions S."/>
        </authorList>
    </citation>
    <scope>NUCLEOTIDE SEQUENCE [LARGE SCALE GENOMIC DNA]</scope>
    <source>
        <strain evidence="10">CGMCC 1.3704</strain>
    </source>
</reference>
<feature type="transmembrane region" description="Helical" evidence="7">
    <location>
        <begin position="225"/>
        <end position="247"/>
    </location>
</feature>
<organism evidence="9 10">
    <name type="scientific">Halobacillus dabanensis</name>
    <dbReference type="NCBI Taxonomy" id="240302"/>
    <lineage>
        <taxon>Bacteria</taxon>
        <taxon>Bacillati</taxon>
        <taxon>Bacillota</taxon>
        <taxon>Bacilli</taxon>
        <taxon>Bacillales</taxon>
        <taxon>Bacillaceae</taxon>
        <taxon>Halobacillus</taxon>
    </lineage>
</organism>
<feature type="transmembrane region" description="Helical" evidence="7">
    <location>
        <begin position="12"/>
        <end position="31"/>
    </location>
</feature>
<evidence type="ECO:0000256" key="5">
    <source>
        <dbReference type="ARBA" id="ARBA00022989"/>
    </source>
</evidence>
<evidence type="ECO:0000313" key="9">
    <source>
        <dbReference type="EMBL" id="SFJ46324.1"/>
    </source>
</evidence>
<accession>A0A1I3RI84</accession>
<proteinExistence type="predicted"/>
<feature type="transmembrane region" description="Helical" evidence="7">
    <location>
        <begin position="125"/>
        <end position="143"/>
    </location>
</feature>
<name>A0A1I3RI84_HALDA</name>
<dbReference type="EMBL" id="FOSB01000002">
    <property type="protein sequence ID" value="SFJ46324.1"/>
    <property type="molecule type" value="Genomic_DNA"/>
</dbReference>
<gene>
    <name evidence="9" type="ORF">SAMN04487936_102268</name>
</gene>
<dbReference type="Gene3D" id="3.40.720.10">
    <property type="entry name" value="Alkaline Phosphatase, subunit A"/>
    <property type="match status" value="1"/>
</dbReference>
<dbReference type="Proteomes" id="UP000183557">
    <property type="component" value="Unassembled WGS sequence"/>
</dbReference>
<evidence type="ECO:0000256" key="7">
    <source>
        <dbReference type="SAM" id="Phobius"/>
    </source>
</evidence>
<dbReference type="PANTHER" id="PTHR47371:SF3">
    <property type="entry name" value="PHOSPHOGLYCEROL TRANSFERASE I"/>
    <property type="match status" value="1"/>
</dbReference>
<keyword evidence="4 7" id="KW-0812">Transmembrane</keyword>
<keyword evidence="6 7" id="KW-0472">Membrane</keyword>
<evidence type="ECO:0000256" key="2">
    <source>
        <dbReference type="ARBA" id="ARBA00004936"/>
    </source>
</evidence>
<keyword evidence="9" id="KW-0808">Transferase</keyword>
<comment type="pathway">
    <text evidence="2">Cell wall biogenesis; lipoteichoic acid biosynthesis.</text>
</comment>
<feature type="transmembrane region" description="Helical" evidence="7">
    <location>
        <begin position="198"/>
        <end position="218"/>
    </location>
</feature>
<dbReference type="AlphaFoldDB" id="A0A1I3RI84"/>
<feature type="transmembrane region" description="Helical" evidence="7">
    <location>
        <begin position="43"/>
        <end position="68"/>
    </location>
</feature>
<feature type="transmembrane region" description="Helical" evidence="7">
    <location>
        <begin position="150"/>
        <end position="167"/>
    </location>
</feature>
<dbReference type="CDD" id="cd16015">
    <property type="entry name" value="LTA_synthase"/>
    <property type="match status" value="1"/>
</dbReference>
<evidence type="ECO:0000259" key="8">
    <source>
        <dbReference type="Pfam" id="PF00884"/>
    </source>
</evidence>
<dbReference type="OrthoDB" id="243547at2"/>
<evidence type="ECO:0000313" key="10">
    <source>
        <dbReference type="Proteomes" id="UP000183557"/>
    </source>
</evidence>
<keyword evidence="5 7" id="KW-1133">Transmembrane helix</keyword>